<comment type="caution">
    <text evidence="2">The sequence shown here is derived from an EMBL/GenBank/DDBJ whole genome shotgun (WGS) entry which is preliminary data.</text>
</comment>
<evidence type="ECO:0000313" key="3">
    <source>
        <dbReference type="Proteomes" id="UP000305517"/>
    </source>
</evidence>
<evidence type="ECO:0000313" key="2">
    <source>
        <dbReference type="EMBL" id="TLM94251.1"/>
    </source>
</evidence>
<accession>A0A5R8WSU1</accession>
<gene>
    <name evidence="2" type="ORF">FDY95_09570</name>
</gene>
<dbReference type="OrthoDB" id="1493426at2"/>
<name>A0A5R8WSU1_9BACT</name>
<keyword evidence="1" id="KW-1133">Transmembrane helix</keyword>
<feature type="transmembrane region" description="Helical" evidence="1">
    <location>
        <begin position="16"/>
        <end position="35"/>
    </location>
</feature>
<protein>
    <submittedName>
        <fullName evidence="2">Uncharacterized protein</fullName>
    </submittedName>
</protein>
<proteinExistence type="predicted"/>
<organism evidence="2 3">
    <name type="scientific">Hymenobacter jeollabukensis</name>
    <dbReference type="NCBI Taxonomy" id="2025313"/>
    <lineage>
        <taxon>Bacteria</taxon>
        <taxon>Pseudomonadati</taxon>
        <taxon>Bacteroidota</taxon>
        <taxon>Cytophagia</taxon>
        <taxon>Cytophagales</taxon>
        <taxon>Hymenobacteraceae</taxon>
        <taxon>Hymenobacter</taxon>
    </lineage>
</organism>
<reference evidence="2 3" key="1">
    <citation type="submission" date="2019-05" db="EMBL/GenBank/DDBJ databases">
        <title>Hymenobacter edaphi sp. nov., isolated from abandoned arsenic-contaminated farmland soil.</title>
        <authorList>
            <person name="Nie L."/>
        </authorList>
    </citation>
    <scope>NUCLEOTIDE SEQUENCE [LARGE SCALE GENOMIC DNA]</scope>
    <source>
        <strain evidence="2 3">1-3-3-8</strain>
    </source>
</reference>
<keyword evidence="3" id="KW-1185">Reference proteome</keyword>
<evidence type="ECO:0000256" key="1">
    <source>
        <dbReference type="SAM" id="Phobius"/>
    </source>
</evidence>
<dbReference type="EMBL" id="VAJM01000003">
    <property type="protein sequence ID" value="TLM94251.1"/>
    <property type="molecule type" value="Genomic_DNA"/>
</dbReference>
<feature type="transmembrane region" description="Helical" evidence="1">
    <location>
        <begin position="47"/>
        <end position="67"/>
    </location>
</feature>
<dbReference type="AlphaFoldDB" id="A0A5R8WSU1"/>
<sequence length="334" mass="39961">MKTILKLVFYNKKIRTLTLFTLISTLYSILIILKLDNPFTSDIKDIFFQLITISGIFTALMFAIITLKLSETTLKRQEKISQYRADCRKIAAFQSFTHSLRYLDVFQNVHFLEKKYIRIKSYLDYRKSYEDDEETTKDIKEGRTTGSDYYAFELYGAIRDFSHRGGAFNTIFLPHKEYMFSLEKIEYLHECCNYIWYWLDKNHTNIRQRTNNSYYLHSSYWKDQMKKLTPVFANDVVLEEDKISQFLMSVASDYEQYIQKMILDMNEIIYNLSPKIILPLVKDLIIISIFWHTYSSCNGTLQYKSFFKRVNMLRLQHNNISIHSQLYIGRIYNI</sequence>
<keyword evidence="1" id="KW-0812">Transmembrane</keyword>
<dbReference type="RefSeq" id="WP_138077130.1">
    <property type="nucleotide sequence ID" value="NZ_VAJM01000003.1"/>
</dbReference>
<dbReference type="Proteomes" id="UP000305517">
    <property type="component" value="Unassembled WGS sequence"/>
</dbReference>
<keyword evidence="1" id="KW-0472">Membrane</keyword>